<evidence type="ECO:0000256" key="1">
    <source>
        <dbReference type="ARBA" id="ARBA00009059"/>
    </source>
</evidence>
<dbReference type="GO" id="GO:0071885">
    <property type="term" value="F:N-terminal protein N-methyltransferase activity"/>
    <property type="evidence" value="ECO:0007669"/>
    <property type="project" value="UniProtKB-EC"/>
</dbReference>
<comment type="catalytic activity">
    <reaction evidence="10">
        <text>N-terminal L-alanyl-L-prolyl-L-lysyl-[protein] + 3 S-adenosyl-L-methionine = N-terminal N,N,N-trimethyl-L-alanyl-L-prolyl-L-lysyl-[protein] + 3 S-adenosyl-L-homocysteine + 3 H(+)</text>
        <dbReference type="Rhea" id="RHEA:54712"/>
        <dbReference type="Rhea" id="RHEA-COMP:13785"/>
        <dbReference type="Rhea" id="RHEA-COMP:13971"/>
        <dbReference type="ChEBI" id="CHEBI:15378"/>
        <dbReference type="ChEBI" id="CHEBI:57856"/>
        <dbReference type="ChEBI" id="CHEBI:59789"/>
        <dbReference type="ChEBI" id="CHEBI:138057"/>
        <dbReference type="ChEBI" id="CHEBI:138315"/>
        <dbReference type="EC" id="2.1.1.244"/>
    </reaction>
</comment>
<dbReference type="GO" id="GO:0032259">
    <property type="term" value="P:methylation"/>
    <property type="evidence" value="ECO:0007669"/>
    <property type="project" value="UniProtKB-KW"/>
</dbReference>
<dbReference type="Gene3D" id="3.40.50.150">
    <property type="entry name" value="Vaccinia Virus protein VP39"/>
    <property type="match status" value="1"/>
</dbReference>
<accession>K8F3B4</accession>
<evidence type="ECO:0000256" key="3">
    <source>
        <dbReference type="ARBA" id="ARBA00022679"/>
    </source>
</evidence>
<gene>
    <name evidence="12" type="ORF">Bathy04g02480</name>
</gene>
<dbReference type="Proteomes" id="UP000198341">
    <property type="component" value="Chromosome 4"/>
</dbReference>
<dbReference type="EC" id="2.1.1.244" evidence="5"/>
<comment type="similarity">
    <text evidence="1">Belongs to the methyltransferase superfamily. NTM1 family.</text>
</comment>
<dbReference type="KEGG" id="bpg:Bathy04g02480"/>
<sequence>MPEVEGGESSDDVYPFHGVDGENNPIGPCDAFWKRVLTKKIRKDVDDDENTKEGKLLWYHQGVEYWNHVDATVDGVLGGFGSVSGADAKENERILRTMMYPEGEFSEILEKRALDVGAGVGRVSSTFLTKFFRSVDLLEPVHHFIEKAKATLKDKVQNYFEESLEEFSFEEDGKALAGYDVIWIQWCIGQLSDADFIDLLKRAKVNADGFIVVKENNCSKGFHWDDQDSSITRSDNYFRWIFEQAGMEVVNSKMSDVFPKELFAVRTYVLKRSPPKKKSQ</sequence>
<dbReference type="Pfam" id="PF05891">
    <property type="entry name" value="Methyltransf_PK"/>
    <property type="match status" value="1"/>
</dbReference>
<evidence type="ECO:0000256" key="8">
    <source>
        <dbReference type="ARBA" id="ARBA00047306"/>
    </source>
</evidence>
<feature type="binding site" evidence="11">
    <location>
        <position position="117"/>
    </location>
    <ligand>
        <name>S-adenosyl-L-methionine</name>
        <dbReference type="ChEBI" id="CHEBI:59789"/>
    </ligand>
</feature>
<dbReference type="InterPro" id="IPR029063">
    <property type="entry name" value="SAM-dependent_MTases_sf"/>
</dbReference>
<evidence type="ECO:0000256" key="9">
    <source>
        <dbReference type="ARBA" id="ARBA00047885"/>
    </source>
</evidence>
<evidence type="ECO:0000256" key="10">
    <source>
        <dbReference type="ARBA" id="ARBA00048167"/>
    </source>
</evidence>
<protein>
    <recommendedName>
        <fullName evidence="6">Alpha N-terminal protein methyltransferase 1</fullName>
        <ecNumber evidence="5">2.1.1.244</ecNumber>
    </recommendedName>
    <alternativeName>
        <fullName evidence="7">X-Pro-Lys N-terminal protein methyltransferase 1</fullName>
    </alternativeName>
</protein>
<feature type="binding site" evidence="11">
    <location>
        <position position="185"/>
    </location>
    <ligand>
        <name>S-adenosyl-L-methionine</name>
        <dbReference type="ChEBI" id="CHEBI:59789"/>
    </ligand>
</feature>
<evidence type="ECO:0000256" key="11">
    <source>
        <dbReference type="PIRSR" id="PIRSR016958-1"/>
    </source>
</evidence>
<evidence type="ECO:0000256" key="7">
    <source>
        <dbReference type="ARBA" id="ARBA00043129"/>
    </source>
</evidence>
<dbReference type="RefSeq" id="XP_007513493.1">
    <property type="nucleotide sequence ID" value="XM_007513431.1"/>
</dbReference>
<feature type="binding site" evidence="11">
    <location>
        <position position="122"/>
    </location>
    <ligand>
        <name>S-adenosyl-L-methionine</name>
        <dbReference type="ChEBI" id="CHEBI:59789"/>
    </ligand>
</feature>
<proteinExistence type="inferred from homology"/>
<evidence type="ECO:0000256" key="2">
    <source>
        <dbReference type="ARBA" id="ARBA00022603"/>
    </source>
</evidence>
<dbReference type="SUPFAM" id="SSF53335">
    <property type="entry name" value="S-adenosyl-L-methionine-dependent methyltransferases"/>
    <property type="match status" value="1"/>
</dbReference>
<comment type="catalytic activity">
    <reaction evidence="9">
        <text>N-terminal L-prolyl-L-prolyl-L-lysyl-[protein] + 2 S-adenosyl-L-methionine = N-terminal N,N-dimethyl-L-prolyl-L-prolyl-L-lysyl-[protein] + 2 S-adenosyl-L-homocysteine + 2 H(+)</text>
        <dbReference type="Rhea" id="RHEA:54736"/>
        <dbReference type="Rhea" id="RHEA-COMP:13787"/>
        <dbReference type="Rhea" id="RHEA-COMP:13974"/>
        <dbReference type="ChEBI" id="CHEBI:15378"/>
        <dbReference type="ChEBI" id="CHEBI:57856"/>
        <dbReference type="ChEBI" id="CHEBI:59789"/>
        <dbReference type="ChEBI" id="CHEBI:138059"/>
        <dbReference type="ChEBI" id="CHEBI:138318"/>
        <dbReference type="EC" id="2.1.1.244"/>
    </reaction>
</comment>
<dbReference type="eggNOG" id="KOG3178">
    <property type="taxonomic scope" value="Eukaryota"/>
</dbReference>
<dbReference type="PANTHER" id="PTHR12753:SF0">
    <property type="entry name" value="ALPHA N-TERMINAL PROTEIN METHYLTRANSFERASE 1"/>
    <property type="match status" value="1"/>
</dbReference>
<dbReference type="EMBL" id="FO082275">
    <property type="protein sequence ID" value="CCO16018.1"/>
    <property type="molecule type" value="Genomic_DNA"/>
</dbReference>
<dbReference type="PANTHER" id="PTHR12753">
    <property type="entry name" value="AD-003 - RELATED"/>
    <property type="match status" value="1"/>
</dbReference>
<keyword evidence="3" id="KW-0808">Transferase</keyword>
<dbReference type="GO" id="GO:0005737">
    <property type="term" value="C:cytoplasm"/>
    <property type="evidence" value="ECO:0007669"/>
    <property type="project" value="TreeGrafter"/>
</dbReference>
<evidence type="ECO:0000313" key="12">
    <source>
        <dbReference type="EMBL" id="CCO16018.1"/>
    </source>
</evidence>
<evidence type="ECO:0000256" key="4">
    <source>
        <dbReference type="ARBA" id="ARBA00022691"/>
    </source>
</evidence>
<evidence type="ECO:0000256" key="6">
    <source>
        <dbReference type="ARBA" id="ARBA00039449"/>
    </source>
</evidence>
<organism evidence="12 13">
    <name type="scientific">Bathycoccus prasinos</name>
    <dbReference type="NCBI Taxonomy" id="41875"/>
    <lineage>
        <taxon>Eukaryota</taxon>
        <taxon>Viridiplantae</taxon>
        <taxon>Chlorophyta</taxon>
        <taxon>Mamiellophyceae</taxon>
        <taxon>Mamiellales</taxon>
        <taxon>Bathycoccaceae</taxon>
        <taxon>Bathycoccus</taxon>
    </lineage>
</organism>
<dbReference type="GeneID" id="19016273"/>
<keyword evidence="13" id="KW-1185">Reference proteome</keyword>
<dbReference type="InterPro" id="IPR008576">
    <property type="entry name" value="MeTrfase_NTM1"/>
</dbReference>
<dbReference type="OrthoDB" id="1298661at2759"/>
<dbReference type="AlphaFoldDB" id="K8F3B4"/>
<name>K8F3B4_9CHLO</name>
<evidence type="ECO:0000313" key="13">
    <source>
        <dbReference type="Proteomes" id="UP000198341"/>
    </source>
</evidence>
<dbReference type="PIRSF" id="PIRSF016958">
    <property type="entry name" value="DUF858_MeTrfase_lik"/>
    <property type="match status" value="1"/>
</dbReference>
<reference evidence="12 13" key="1">
    <citation type="submission" date="2011-10" db="EMBL/GenBank/DDBJ databases">
        <authorList>
            <person name="Genoscope - CEA"/>
        </authorList>
    </citation>
    <scope>NUCLEOTIDE SEQUENCE [LARGE SCALE GENOMIC DNA]</scope>
    <source>
        <strain evidence="12 13">RCC 1105</strain>
    </source>
</reference>
<keyword evidence="2" id="KW-0489">Methyltransferase</keyword>
<evidence type="ECO:0000256" key="5">
    <source>
        <dbReference type="ARBA" id="ARBA00039112"/>
    </source>
</evidence>
<keyword evidence="4 11" id="KW-0949">S-adenosyl-L-methionine</keyword>
<comment type="catalytic activity">
    <reaction evidence="8">
        <text>N-terminal L-seryl-L-prolyl-L-lysyl-[protein] + 3 S-adenosyl-L-methionine = N-terminal N,N,N-trimethyl-L-seryl-L-prolyl-L-lysyl-[protein] + 3 S-adenosyl-L-homocysteine + 3 H(+)</text>
        <dbReference type="Rhea" id="RHEA:54724"/>
        <dbReference type="Rhea" id="RHEA-COMP:13789"/>
        <dbReference type="Rhea" id="RHEA-COMP:13973"/>
        <dbReference type="ChEBI" id="CHEBI:15378"/>
        <dbReference type="ChEBI" id="CHEBI:57856"/>
        <dbReference type="ChEBI" id="CHEBI:59789"/>
        <dbReference type="ChEBI" id="CHEBI:138061"/>
        <dbReference type="ChEBI" id="CHEBI:138317"/>
        <dbReference type="EC" id="2.1.1.244"/>
    </reaction>
</comment>